<evidence type="ECO:0000256" key="1">
    <source>
        <dbReference type="SAM" id="MobiDB-lite"/>
    </source>
</evidence>
<name>A0A1C1CXI6_9EURO</name>
<protein>
    <submittedName>
        <fullName evidence="2">Uncharacterized protein</fullName>
    </submittedName>
</protein>
<comment type="caution">
    <text evidence="2">The sequence shown here is derived from an EMBL/GenBank/DDBJ whole genome shotgun (WGS) entry which is preliminary data.</text>
</comment>
<accession>A0A1C1CXI6</accession>
<gene>
    <name evidence="2" type="ORF">CLCR_11101</name>
</gene>
<organism evidence="2 3">
    <name type="scientific">Cladophialophora carrionii</name>
    <dbReference type="NCBI Taxonomy" id="86049"/>
    <lineage>
        <taxon>Eukaryota</taxon>
        <taxon>Fungi</taxon>
        <taxon>Dikarya</taxon>
        <taxon>Ascomycota</taxon>
        <taxon>Pezizomycotina</taxon>
        <taxon>Eurotiomycetes</taxon>
        <taxon>Chaetothyriomycetidae</taxon>
        <taxon>Chaetothyriales</taxon>
        <taxon>Herpotrichiellaceae</taxon>
        <taxon>Cladophialophora</taxon>
    </lineage>
</organism>
<dbReference type="EMBL" id="LGRB01000008">
    <property type="protein sequence ID" value="OCT53110.1"/>
    <property type="molecule type" value="Genomic_DNA"/>
</dbReference>
<feature type="region of interest" description="Disordered" evidence="1">
    <location>
        <begin position="55"/>
        <end position="81"/>
    </location>
</feature>
<keyword evidence="3" id="KW-1185">Reference proteome</keyword>
<evidence type="ECO:0000313" key="3">
    <source>
        <dbReference type="Proteomes" id="UP000094526"/>
    </source>
</evidence>
<reference evidence="3" key="1">
    <citation type="submission" date="2015-07" db="EMBL/GenBank/DDBJ databases">
        <authorList>
            <person name="Teixeira M.M."/>
            <person name="Souza R.C."/>
            <person name="Almeida L.G."/>
            <person name="Vicente V.A."/>
            <person name="de Hoog S."/>
            <person name="Bocca A.L."/>
            <person name="de Almeida S.R."/>
            <person name="Vasconcelos A.T."/>
            <person name="Felipe M.S."/>
        </authorList>
    </citation>
    <scope>NUCLEOTIDE SEQUENCE [LARGE SCALE GENOMIC DNA]</scope>
    <source>
        <strain evidence="3">KSF</strain>
    </source>
</reference>
<sequence>MAQSTTAYEYAQVVYNPHAEERISIVGAATMPCDTTTAATLVHVEETVVRHGQQLPLSGSLGSTPGWLQSQHASSRSSVVL</sequence>
<evidence type="ECO:0000313" key="2">
    <source>
        <dbReference type="EMBL" id="OCT53110.1"/>
    </source>
</evidence>
<dbReference type="VEuPathDB" id="FungiDB:CLCR_11101"/>
<dbReference type="AlphaFoldDB" id="A0A1C1CXI6"/>
<proteinExistence type="predicted"/>
<dbReference type="Proteomes" id="UP000094526">
    <property type="component" value="Unassembled WGS sequence"/>
</dbReference>